<protein>
    <recommendedName>
        <fullName evidence="4">ABC transporter domain-containing protein</fullName>
    </recommendedName>
</protein>
<dbReference type="PROSITE" id="PS00211">
    <property type="entry name" value="ABC_TRANSPORTER_1"/>
    <property type="match status" value="1"/>
</dbReference>
<keyword evidence="1" id="KW-0813">Transport</keyword>
<dbReference type="InterPro" id="IPR003439">
    <property type="entry name" value="ABC_transporter-like_ATP-bd"/>
</dbReference>
<dbReference type="Pfam" id="PF00005">
    <property type="entry name" value="ABC_tran"/>
    <property type="match status" value="1"/>
</dbReference>
<organism evidence="5 6">
    <name type="scientific">Microbacterium album</name>
    <dbReference type="NCBI Taxonomy" id="2053191"/>
    <lineage>
        <taxon>Bacteria</taxon>
        <taxon>Bacillati</taxon>
        <taxon>Actinomycetota</taxon>
        <taxon>Actinomycetes</taxon>
        <taxon>Micrococcales</taxon>
        <taxon>Microbacteriaceae</taxon>
        <taxon>Microbacterium</taxon>
    </lineage>
</organism>
<keyword evidence="2" id="KW-0547">Nucleotide-binding</keyword>
<reference evidence="5" key="1">
    <citation type="journal article" date="2014" name="Int. J. Syst. Evol. Microbiol.">
        <title>Complete genome sequence of Corynebacterium casei LMG S-19264T (=DSM 44701T), isolated from a smear-ripened cheese.</title>
        <authorList>
            <consortium name="US DOE Joint Genome Institute (JGI-PGF)"/>
            <person name="Walter F."/>
            <person name="Albersmeier A."/>
            <person name="Kalinowski J."/>
            <person name="Ruckert C."/>
        </authorList>
    </citation>
    <scope>NUCLEOTIDE SEQUENCE</scope>
    <source>
        <strain evidence="5">CGMCC 1.15794</strain>
    </source>
</reference>
<dbReference type="InterPro" id="IPR017871">
    <property type="entry name" value="ABC_transporter-like_CS"/>
</dbReference>
<evidence type="ECO:0000256" key="2">
    <source>
        <dbReference type="ARBA" id="ARBA00022741"/>
    </source>
</evidence>
<dbReference type="GO" id="GO:0016887">
    <property type="term" value="F:ATP hydrolysis activity"/>
    <property type="evidence" value="ECO:0007669"/>
    <property type="project" value="InterPro"/>
</dbReference>
<gene>
    <name evidence="5" type="ORF">GCM10010921_02010</name>
</gene>
<evidence type="ECO:0000313" key="6">
    <source>
        <dbReference type="Proteomes" id="UP000657592"/>
    </source>
</evidence>
<keyword evidence="6" id="KW-1185">Reference proteome</keyword>
<dbReference type="InterPro" id="IPR027417">
    <property type="entry name" value="P-loop_NTPase"/>
</dbReference>
<keyword evidence="3" id="KW-0067">ATP-binding</keyword>
<dbReference type="PANTHER" id="PTHR42781:SF4">
    <property type="entry name" value="SPERMIDINE_PUTRESCINE IMPORT ATP-BINDING PROTEIN POTA"/>
    <property type="match status" value="1"/>
</dbReference>
<proteinExistence type="predicted"/>
<dbReference type="AlphaFoldDB" id="A0A917ICT1"/>
<dbReference type="Gene3D" id="3.40.50.300">
    <property type="entry name" value="P-loop containing nucleotide triphosphate hydrolases"/>
    <property type="match status" value="1"/>
</dbReference>
<evidence type="ECO:0000259" key="4">
    <source>
        <dbReference type="PROSITE" id="PS50893"/>
    </source>
</evidence>
<sequence>MSGLELRVHVADRDVDVALEIGAGETVAVIGANGAGKSTLLEALAGFLRPDRGRIVLEGETLLDTESSEAVPPHRRPVALLAQEALLFPHLTVRNNVAFPLRHRLGLARPAAAVEAGRRLDALGAGHLAQRRPAQLSGGQAQRVALVRALAADPRLLLLDEPLAALDATAVPDMRAALRAAASGRTALVVTHDPLDALSLAERVVVIERGRVVQQGPPTEVLRTPRSEFGRSLLALNPWIAAVDLEALRAGLGDD</sequence>
<comment type="caution">
    <text evidence="5">The sequence shown here is derived from an EMBL/GenBank/DDBJ whole genome shotgun (WGS) entry which is preliminary data.</text>
</comment>
<dbReference type="SUPFAM" id="SSF52540">
    <property type="entry name" value="P-loop containing nucleoside triphosphate hydrolases"/>
    <property type="match status" value="1"/>
</dbReference>
<dbReference type="SMART" id="SM00382">
    <property type="entry name" value="AAA"/>
    <property type="match status" value="1"/>
</dbReference>
<dbReference type="RefSeq" id="WP_188754381.1">
    <property type="nucleotide sequence ID" value="NZ_BMJY01000001.1"/>
</dbReference>
<dbReference type="PROSITE" id="PS50893">
    <property type="entry name" value="ABC_TRANSPORTER_2"/>
    <property type="match status" value="1"/>
</dbReference>
<evidence type="ECO:0000313" key="5">
    <source>
        <dbReference type="EMBL" id="GGH34363.1"/>
    </source>
</evidence>
<dbReference type="InterPro" id="IPR003593">
    <property type="entry name" value="AAA+_ATPase"/>
</dbReference>
<feature type="domain" description="ABC transporter" evidence="4">
    <location>
        <begin position="1"/>
        <end position="234"/>
    </location>
</feature>
<dbReference type="EMBL" id="BMJY01000001">
    <property type="protein sequence ID" value="GGH34363.1"/>
    <property type="molecule type" value="Genomic_DNA"/>
</dbReference>
<accession>A0A917ICT1</accession>
<dbReference type="InterPro" id="IPR050093">
    <property type="entry name" value="ABC_SmlMolc_Importer"/>
</dbReference>
<dbReference type="Proteomes" id="UP000657592">
    <property type="component" value="Unassembled WGS sequence"/>
</dbReference>
<dbReference type="GO" id="GO:0005524">
    <property type="term" value="F:ATP binding"/>
    <property type="evidence" value="ECO:0007669"/>
    <property type="project" value="UniProtKB-KW"/>
</dbReference>
<evidence type="ECO:0000256" key="3">
    <source>
        <dbReference type="ARBA" id="ARBA00022840"/>
    </source>
</evidence>
<dbReference type="PANTHER" id="PTHR42781">
    <property type="entry name" value="SPERMIDINE/PUTRESCINE IMPORT ATP-BINDING PROTEIN POTA"/>
    <property type="match status" value="1"/>
</dbReference>
<name>A0A917ICT1_9MICO</name>
<reference evidence="5" key="2">
    <citation type="submission" date="2020-09" db="EMBL/GenBank/DDBJ databases">
        <authorList>
            <person name="Sun Q."/>
            <person name="Zhou Y."/>
        </authorList>
    </citation>
    <scope>NUCLEOTIDE SEQUENCE</scope>
    <source>
        <strain evidence="5">CGMCC 1.15794</strain>
    </source>
</reference>
<evidence type="ECO:0000256" key="1">
    <source>
        <dbReference type="ARBA" id="ARBA00022448"/>
    </source>
</evidence>